<gene>
    <name evidence="1" type="ORF">C24_LOCUS17379</name>
</gene>
<dbReference type="ExpressionAtlas" id="A0A5S9XQI6">
    <property type="expression patterns" value="baseline"/>
</dbReference>
<evidence type="ECO:0000313" key="2">
    <source>
        <dbReference type="Proteomes" id="UP000434276"/>
    </source>
</evidence>
<accession>A0A5S9XQI6</accession>
<dbReference type="AlphaFoldDB" id="A0A5S9XQI6"/>
<name>A0A5S9XQI6_ARATH</name>
<dbReference type="EMBL" id="CACSHJ010000095">
    <property type="protein sequence ID" value="CAA0394193.1"/>
    <property type="molecule type" value="Genomic_DNA"/>
</dbReference>
<dbReference type="Proteomes" id="UP000434276">
    <property type="component" value="Unassembled WGS sequence"/>
</dbReference>
<reference evidence="1 2" key="1">
    <citation type="submission" date="2019-12" db="EMBL/GenBank/DDBJ databases">
        <authorList>
            <person name="Jiao W.-B."/>
            <person name="Schneeberger K."/>
        </authorList>
    </citation>
    <scope>NUCLEOTIDE SEQUENCE [LARGE SCALE GENOMIC DNA]</scope>
    <source>
        <strain evidence="2">cv. C24</strain>
    </source>
</reference>
<sequence>MINSIFVPIFFVLQHASIIYFLVQKLISELNEVLAEENTEEEGQWKKNLKEETLKIFEFLPQNIQGSY</sequence>
<evidence type="ECO:0000313" key="1">
    <source>
        <dbReference type="EMBL" id="CAA0394193.1"/>
    </source>
</evidence>
<proteinExistence type="predicted"/>
<protein>
    <submittedName>
        <fullName evidence="1">Uncharacterized protein</fullName>
    </submittedName>
</protein>
<organism evidence="1 2">
    <name type="scientific">Arabidopsis thaliana</name>
    <name type="common">Mouse-ear cress</name>
    <dbReference type="NCBI Taxonomy" id="3702"/>
    <lineage>
        <taxon>Eukaryota</taxon>
        <taxon>Viridiplantae</taxon>
        <taxon>Streptophyta</taxon>
        <taxon>Embryophyta</taxon>
        <taxon>Tracheophyta</taxon>
        <taxon>Spermatophyta</taxon>
        <taxon>Magnoliopsida</taxon>
        <taxon>eudicotyledons</taxon>
        <taxon>Gunneridae</taxon>
        <taxon>Pentapetalae</taxon>
        <taxon>rosids</taxon>
        <taxon>malvids</taxon>
        <taxon>Brassicales</taxon>
        <taxon>Brassicaceae</taxon>
        <taxon>Camelineae</taxon>
        <taxon>Arabidopsis</taxon>
    </lineage>
</organism>